<feature type="non-terminal residue" evidence="2">
    <location>
        <position position="90"/>
    </location>
</feature>
<reference evidence="2" key="1">
    <citation type="submission" date="2021-06" db="EMBL/GenBank/DDBJ databases">
        <authorList>
            <person name="Kallberg Y."/>
            <person name="Tangrot J."/>
            <person name="Rosling A."/>
        </authorList>
    </citation>
    <scope>NUCLEOTIDE SEQUENCE</scope>
    <source>
        <strain evidence="2">CL551</strain>
    </source>
</reference>
<evidence type="ECO:0000313" key="3">
    <source>
        <dbReference type="Proteomes" id="UP000789342"/>
    </source>
</evidence>
<comment type="caution">
    <text evidence="2">The sequence shown here is derived from an EMBL/GenBank/DDBJ whole genome shotgun (WGS) entry which is preliminary data.</text>
</comment>
<evidence type="ECO:0000313" key="2">
    <source>
        <dbReference type="EMBL" id="CAG8567731.1"/>
    </source>
</evidence>
<dbReference type="AlphaFoldDB" id="A0A9N9BH36"/>
<accession>A0A9N9BH36</accession>
<protein>
    <submittedName>
        <fullName evidence="2">430_t:CDS:1</fullName>
    </submittedName>
</protein>
<proteinExistence type="predicted"/>
<organism evidence="2 3">
    <name type="scientific">Acaulospora morrowiae</name>
    <dbReference type="NCBI Taxonomy" id="94023"/>
    <lineage>
        <taxon>Eukaryota</taxon>
        <taxon>Fungi</taxon>
        <taxon>Fungi incertae sedis</taxon>
        <taxon>Mucoromycota</taxon>
        <taxon>Glomeromycotina</taxon>
        <taxon>Glomeromycetes</taxon>
        <taxon>Diversisporales</taxon>
        <taxon>Acaulosporaceae</taxon>
        <taxon>Acaulospora</taxon>
    </lineage>
</organism>
<evidence type="ECO:0000256" key="1">
    <source>
        <dbReference type="SAM" id="MobiDB-lite"/>
    </source>
</evidence>
<dbReference type="Proteomes" id="UP000789342">
    <property type="component" value="Unassembled WGS sequence"/>
</dbReference>
<dbReference type="OrthoDB" id="2433405at2759"/>
<feature type="region of interest" description="Disordered" evidence="1">
    <location>
        <begin position="70"/>
        <end position="90"/>
    </location>
</feature>
<sequence>MKKNSEHTRKLLIWIQNTIKQESYRTIPKKLKDYGSKHTSRIHSDKKSIPQYLKLILRIVMRQESDCLDTGNNYTIGDTESEEFDSEPET</sequence>
<gene>
    <name evidence="2" type="ORF">AMORRO_LOCUS6319</name>
</gene>
<feature type="compositionally biased region" description="Acidic residues" evidence="1">
    <location>
        <begin position="79"/>
        <end position="90"/>
    </location>
</feature>
<name>A0A9N9BH36_9GLOM</name>
<keyword evidence="3" id="KW-1185">Reference proteome</keyword>
<dbReference type="EMBL" id="CAJVPV010004150">
    <property type="protein sequence ID" value="CAG8567731.1"/>
    <property type="molecule type" value="Genomic_DNA"/>
</dbReference>